<evidence type="ECO:0000259" key="15">
    <source>
        <dbReference type="Pfam" id="PF07885"/>
    </source>
</evidence>
<dbReference type="PANTHER" id="PTHR10027">
    <property type="entry name" value="CALCIUM-ACTIVATED POTASSIUM CHANNEL ALPHA CHAIN"/>
    <property type="match status" value="1"/>
</dbReference>
<feature type="region of interest" description="Disordered" evidence="13">
    <location>
        <begin position="801"/>
        <end position="829"/>
    </location>
</feature>
<feature type="region of interest" description="Disordered" evidence="13">
    <location>
        <begin position="1119"/>
        <end position="1153"/>
    </location>
</feature>
<dbReference type="Gene3D" id="3.40.50.720">
    <property type="entry name" value="NAD(P)-binding Rossmann-like Domain"/>
    <property type="match status" value="1"/>
</dbReference>
<name>A0ABN9WMJ1_9DINO</name>
<dbReference type="SMART" id="SM00028">
    <property type="entry name" value="TPR"/>
    <property type="match status" value="3"/>
</dbReference>
<feature type="compositionally biased region" description="Gly residues" evidence="13">
    <location>
        <begin position="576"/>
        <end position="587"/>
    </location>
</feature>
<evidence type="ECO:0000256" key="6">
    <source>
        <dbReference type="ARBA" id="ARBA00022958"/>
    </source>
</evidence>
<dbReference type="InterPro" id="IPR047871">
    <property type="entry name" value="K_chnl_Slo-like"/>
</dbReference>
<sequence length="1942" mass="212502">METTQVSAACTGDLPLPGQCPAVTLYVDWASWGLFHIVWPFAVQMILSILFLVLLHPAYVAAFYRNQNFQRRAKTYFGTSDRPKVARPLGLVVFSTVQVFSSLAAVGIWVFHTYRRKTSRVTNSVLLALAFVDVACWITGRVSRSCELSSLWELNAIVDVSTCTPVFARALGLLSGYDDWLSLHFLRSFSALNSFERARRIAQLDVHTAGLAQVRVQLALRVVSLLTVMAGTIFTFEVLGDPHWLRDSFVETESGDSVSFVQMVYWIVVSITTVGYGDFAPRTVLTRVMTTVFIVVGVASIYIIQFTFTELMRRQHEGTGRYWHRSWGQRRHVVVILNHKGEASRAAPLIHGLLQELMHASHNQAEDYHDLASSAWSHFRRWCQSGISKPKKNWPDVVIFSPTKWEPENSDDSTFQKFLEMTEEFPRNVRSRVWFLVGDATSRSDLDRARVRDSALTYMLSDIRSLAPDRDDAQTIHAAVVLRDFYPDVRLRLMVNKPESKVLALQAGFETTRCISTRELAASMMAQNARCQGLLPAVAALMKSVDADDEEFFVRRAAEQFLQHAGPAGAAPAGAGWPGEGAGGTWTGRGSKRTSAGSMASISNCKNMDEINKVLRKSQTQWSSRTQSYEYTDPWLFEYLEGTAHAAFGFDLHQKFEGVGFGALVISVYGETGAIVLGVQAKGRVVLCPQAKGWRARAGMVCFAIARSSSSLDPVRLSRDDRTSWRNTFQVSRRLRRAQGVRRGRHLDAAEMIGLSLRRALMPPQGAGAGEGSLAGPDTPKYPSATWQPTIDTSLEITRDVSRELSSPTRRRRSFGRAEVAPPLQPSAPAEMQGAEAARALRESLQPGEDLMMLVVCEGGSWQMVRTFLRTLRQDHLPVIQPVVVLAPARAPPGLLEDYGFRVACMQGSCLQAQALVEAGLLEASTVVVLAGEPAEHSRLSDHNLILCAQVLDFWLGAFPNRVFVSFELRDSASARHLPKLRGKTVSEDRSDLHQWAMTGVEGSHWRGGEPLSPVGVINRRRSAGSLGITSSFTKHGEPAGDALAISRFTSGESARPLALDAETASASDPLSPTRSCSAPLPTRRHSFLPFSLDVDAQEEIEMPMWLSDDDPDNGILEADSDNDEQLGAGIEDEGHRQRSPWDTLLESSGRSAVAEERSHESIMFHPRFAAGQIFTPELWGPRGIRLRSYRLRPSGAAGATWRGEPAVPSTAMARIARRSLRLREVPLFSLRGGMPRGDGGETALNLFEPRYVELARRANPSTSRGQFGYTDVAQRRKGGSGVLVKIDESGMRWASKEGPVSVFGRGQRRFRVLSLAAEQVGDGSTAPLHVACVQLLHDRDLARFPASFVGLAEEPCQEPPETIFGQVYTEEQGGWGYASYHFEEGGAYISYESALCSNFPALDDGSMPPARKYFCEGATFDLASRTFRGSVSWHPTTWQGDERWEYEMVFSSDLEAIVGGSVHRIAKDGGEVGHPRQDRFGVNLCYRRARVGLDGSDAAVREALLRSGLSPADAEASLAASSSGSSARAPAAAPPPRAAAAAAPVRAGMRQRRRLRHASRAALAKAGGEVVRLGAVRALAGLAAPPGPVLEAEDALHALLRRLSGEEGSLEVQLAAEGALLSCWAQSGDAQVDAELRRGAAHLEDQRLPEAVAAFTRVTEAAPGFAEGWNKRATALCVQGEYSRAIADCERVLALKPRHFGCLTGLGVCHLGLGNRPEALRWLRAALDVYPGMRGARDMLEQAELEDIMEKHLQPRMDAIVGEFKSGSSAPPRLDSSCSWDVHRVKVEDPDDDQAAWAYFFRMQIRAPPGSDRPVQSRARFYVLQVAGGGVVAFARPTQGKDRVSIAPGGEHRFCWSLVLSCELRGAVAGTLLEHRGAARGGARFTLEELPQLLPLGAPEADRDSLRGLSEGYAYTGQLDLRGAEFAEQTAVDSANADGGR</sequence>
<keyword evidence="5" id="KW-0631">Potassium channel</keyword>
<dbReference type="Gene3D" id="2.30.130.40">
    <property type="entry name" value="LON domain-like"/>
    <property type="match status" value="1"/>
</dbReference>
<feature type="transmembrane region" description="Helical" evidence="14">
    <location>
        <begin position="259"/>
        <end position="277"/>
    </location>
</feature>
<dbReference type="SUPFAM" id="SSF48452">
    <property type="entry name" value="TPR-like"/>
    <property type="match status" value="1"/>
</dbReference>
<accession>A0ABN9WMJ1</accession>
<keyword evidence="18" id="KW-1185">Reference proteome</keyword>
<evidence type="ECO:0000256" key="8">
    <source>
        <dbReference type="ARBA" id="ARBA00023065"/>
    </source>
</evidence>
<feature type="domain" description="RCK N-terminal" evidence="16">
    <location>
        <begin position="422"/>
        <end position="490"/>
    </location>
</feature>
<dbReference type="Gene3D" id="1.25.40.10">
    <property type="entry name" value="Tetratricopeptide repeat domain"/>
    <property type="match status" value="1"/>
</dbReference>
<keyword evidence="4 14" id="KW-0812">Transmembrane</keyword>
<evidence type="ECO:0000256" key="12">
    <source>
        <dbReference type="PROSITE-ProRule" id="PRU00339"/>
    </source>
</evidence>
<evidence type="ECO:0000256" key="7">
    <source>
        <dbReference type="ARBA" id="ARBA00022989"/>
    </source>
</evidence>
<dbReference type="Pfam" id="PF22614">
    <property type="entry name" value="Slo-like_RCK"/>
    <property type="match status" value="2"/>
</dbReference>
<evidence type="ECO:0000313" key="17">
    <source>
        <dbReference type="EMBL" id="CAK0886458.1"/>
    </source>
</evidence>
<evidence type="ECO:0000256" key="9">
    <source>
        <dbReference type="ARBA" id="ARBA00023136"/>
    </source>
</evidence>
<dbReference type="InterPro" id="IPR003148">
    <property type="entry name" value="RCK_N"/>
</dbReference>
<keyword evidence="12" id="KW-0802">TPR repeat</keyword>
<evidence type="ECO:0000256" key="1">
    <source>
        <dbReference type="ARBA" id="ARBA00004141"/>
    </source>
</evidence>
<feature type="region of interest" description="Disordered" evidence="13">
    <location>
        <begin position="569"/>
        <end position="597"/>
    </location>
</feature>
<keyword evidence="6" id="KW-0630">Potassium</keyword>
<proteinExistence type="predicted"/>
<keyword evidence="7 14" id="KW-1133">Transmembrane helix</keyword>
<evidence type="ECO:0000256" key="5">
    <source>
        <dbReference type="ARBA" id="ARBA00022826"/>
    </source>
</evidence>
<evidence type="ECO:0000256" key="13">
    <source>
        <dbReference type="SAM" id="MobiDB-lite"/>
    </source>
</evidence>
<feature type="domain" description="RCK N-terminal" evidence="16">
    <location>
        <begin position="854"/>
        <end position="950"/>
    </location>
</feature>
<dbReference type="Pfam" id="PF07885">
    <property type="entry name" value="Ion_trans_2"/>
    <property type="match status" value="1"/>
</dbReference>
<dbReference type="InterPro" id="IPR019734">
    <property type="entry name" value="TPR_rpt"/>
</dbReference>
<feature type="domain" description="Potassium channel" evidence="15">
    <location>
        <begin position="227"/>
        <end position="313"/>
    </location>
</feature>
<feature type="transmembrane region" description="Helical" evidence="14">
    <location>
        <begin position="284"/>
        <end position="304"/>
    </location>
</feature>
<dbReference type="Pfam" id="PF13432">
    <property type="entry name" value="TPR_16"/>
    <property type="match status" value="1"/>
</dbReference>
<comment type="caution">
    <text evidence="17">The sequence shown here is derived from an EMBL/GenBank/DDBJ whole genome shotgun (WGS) entry which is preliminary data.</text>
</comment>
<dbReference type="InterPro" id="IPR013099">
    <property type="entry name" value="K_chnl_dom"/>
</dbReference>
<dbReference type="PANTHER" id="PTHR10027:SF10">
    <property type="entry name" value="SLOWPOKE 2, ISOFORM D"/>
    <property type="match status" value="1"/>
</dbReference>
<dbReference type="InterPro" id="IPR046336">
    <property type="entry name" value="Lon_prtase_N_sf"/>
</dbReference>
<organism evidence="17 18">
    <name type="scientific">Prorocentrum cordatum</name>
    <dbReference type="NCBI Taxonomy" id="2364126"/>
    <lineage>
        <taxon>Eukaryota</taxon>
        <taxon>Sar</taxon>
        <taxon>Alveolata</taxon>
        <taxon>Dinophyceae</taxon>
        <taxon>Prorocentrales</taxon>
        <taxon>Prorocentraceae</taxon>
        <taxon>Prorocentrum</taxon>
    </lineage>
</organism>
<evidence type="ECO:0000256" key="4">
    <source>
        <dbReference type="ARBA" id="ARBA00022692"/>
    </source>
</evidence>
<evidence type="ECO:0000256" key="3">
    <source>
        <dbReference type="ARBA" id="ARBA00022538"/>
    </source>
</evidence>
<comment type="catalytic activity">
    <reaction evidence="11">
        <text>K(+)(in) = K(+)(out)</text>
        <dbReference type="Rhea" id="RHEA:29463"/>
        <dbReference type="ChEBI" id="CHEBI:29103"/>
    </reaction>
</comment>
<feature type="transmembrane region" description="Helical" evidence="14">
    <location>
        <begin position="121"/>
        <end position="140"/>
    </location>
</feature>
<keyword evidence="9 14" id="KW-0472">Membrane</keyword>
<keyword evidence="2" id="KW-0813">Transport</keyword>
<keyword evidence="8" id="KW-0406">Ion transport</keyword>
<gene>
    <name evidence="17" type="ORF">PCOR1329_LOCUS67799</name>
</gene>
<evidence type="ECO:0000256" key="11">
    <source>
        <dbReference type="ARBA" id="ARBA00034430"/>
    </source>
</evidence>
<feature type="region of interest" description="Disordered" evidence="13">
    <location>
        <begin position="1061"/>
        <end position="1080"/>
    </location>
</feature>
<evidence type="ECO:0000313" key="18">
    <source>
        <dbReference type="Proteomes" id="UP001189429"/>
    </source>
</evidence>
<dbReference type="Gene3D" id="1.10.287.70">
    <property type="match status" value="1"/>
</dbReference>
<evidence type="ECO:0000256" key="10">
    <source>
        <dbReference type="ARBA" id="ARBA00023303"/>
    </source>
</evidence>
<comment type="subcellular location">
    <subcellularLocation>
        <location evidence="1">Membrane</location>
        <topology evidence="1">Multi-pass membrane protein</topology>
    </subcellularLocation>
</comment>
<evidence type="ECO:0000256" key="14">
    <source>
        <dbReference type="SAM" id="Phobius"/>
    </source>
</evidence>
<evidence type="ECO:0000256" key="2">
    <source>
        <dbReference type="ARBA" id="ARBA00022448"/>
    </source>
</evidence>
<feature type="transmembrane region" description="Helical" evidence="14">
    <location>
        <begin position="218"/>
        <end position="239"/>
    </location>
</feature>
<feature type="compositionally biased region" description="Polar residues" evidence="13">
    <location>
        <begin position="1065"/>
        <end position="1077"/>
    </location>
</feature>
<feature type="region of interest" description="Disordered" evidence="13">
    <location>
        <begin position="1526"/>
        <end position="1547"/>
    </location>
</feature>
<feature type="repeat" description="TPR" evidence="12">
    <location>
        <begin position="1667"/>
        <end position="1700"/>
    </location>
</feature>
<dbReference type="PROSITE" id="PS50005">
    <property type="entry name" value="TPR"/>
    <property type="match status" value="1"/>
</dbReference>
<dbReference type="InterPro" id="IPR011990">
    <property type="entry name" value="TPR-like_helical_dom_sf"/>
</dbReference>
<evidence type="ECO:0000259" key="16">
    <source>
        <dbReference type="Pfam" id="PF22614"/>
    </source>
</evidence>
<keyword evidence="10" id="KW-0407">Ion channel</keyword>
<feature type="transmembrane region" description="Helical" evidence="14">
    <location>
        <begin position="37"/>
        <end position="64"/>
    </location>
</feature>
<feature type="transmembrane region" description="Helical" evidence="14">
    <location>
        <begin position="85"/>
        <end position="109"/>
    </location>
</feature>
<keyword evidence="3" id="KW-0633">Potassium transport</keyword>
<dbReference type="Proteomes" id="UP001189429">
    <property type="component" value="Unassembled WGS sequence"/>
</dbReference>
<dbReference type="SUPFAM" id="SSF81324">
    <property type="entry name" value="Voltage-gated potassium channels"/>
    <property type="match status" value="1"/>
</dbReference>
<protein>
    <submittedName>
        <fullName evidence="17">Uncharacterized protein</fullName>
    </submittedName>
</protein>
<dbReference type="EMBL" id="CAUYUJ010018806">
    <property type="protein sequence ID" value="CAK0886458.1"/>
    <property type="molecule type" value="Genomic_DNA"/>
</dbReference>
<reference evidence="17" key="1">
    <citation type="submission" date="2023-10" db="EMBL/GenBank/DDBJ databases">
        <authorList>
            <person name="Chen Y."/>
            <person name="Shah S."/>
            <person name="Dougan E. K."/>
            <person name="Thang M."/>
            <person name="Chan C."/>
        </authorList>
    </citation>
    <scope>NUCLEOTIDE SEQUENCE [LARGE SCALE GENOMIC DNA]</scope>
</reference>